<evidence type="ECO:0000256" key="6">
    <source>
        <dbReference type="ARBA" id="ARBA00023128"/>
    </source>
</evidence>
<dbReference type="InterPro" id="IPR008518">
    <property type="entry name" value="Mff/Tango-11"/>
</dbReference>
<comment type="function">
    <text evidence="9">Plays a role in mitochondrial and peroxisomal fission. Promotes the recruitment and association of the fission mediator dynamin-related protein 1 (DNM1L) to the mitochondrial surface.</text>
</comment>
<evidence type="ECO:0000256" key="2">
    <source>
        <dbReference type="ARBA" id="ARBA00022692"/>
    </source>
</evidence>
<accession>A0AAN7N7K3</accession>
<evidence type="ECO:0000256" key="3">
    <source>
        <dbReference type="ARBA" id="ARBA00022787"/>
    </source>
</evidence>
<dbReference type="PANTHER" id="PTHR16501">
    <property type="entry name" value="TRANSPORT AND GOLGI ORGANIZATION PROTEIN 11"/>
    <property type="match status" value="1"/>
</dbReference>
<reference evidence="11 12" key="1">
    <citation type="journal article" date="2023" name="J. Hered.">
        <title>Chromosome-level genome of the wood stork (Mycteria americana) provides insight into avian chromosome evolution.</title>
        <authorList>
            <person name="Flamio R. Jr."/>
            <person name="Ramstad K.M."/>
        </authorList>
    </citation>
    <scope>NUCLEOTIDE SEQUENCE [LARGE SCALE GENOMIC DNA]</scope>
    <source>
        <strain evidence="11">JAX WOST 10</strain>
    </source>
</reference>
<gene>
    <name evidence="11" type="ORF">QYF61_005115</name>
</gene>
<dbReference type="GO" id="GO:0006626">
    <property type="term" value="P:protein targeting to mitochondrion"/>
    <property type="evidence" value="ECO:0007669"/>
    <property type="project" value="TreeGrafter"/>
</dbReference>
<dbReference type="GO" id="GO:0005777">
    <property type="term" value="C:peroxisome"/>
    <property type="evidence" value="ECO:0007669"/>
    <property type="project" value="UniProtKB-SubCell"/>
</dbReference>
<dbReference type="GO" id="GO:0005741">
    <property type="term" value="C:mitochondrial outer membrane"/>
    <property type="evidence" value="ECO:0007669"/>
    <property type="project" value="UniProtKB-SubCell"/>
</dbReference>
<keyword evidence="12" id="KW-1185">Reference proteome</keyword>
<dbReference type="Proteomes" id="UP001333110">
    <property type="component" value="Unassembled WGS sequence"/>
</dbReference>
<evidence type="ECO:0000256" key="7">
    <source>
        <dbReference type="ARBA" id="ARBA00023136"/>
    </source>
</evidence>
<evidence type="ECO:0000256" key="5">
    <source>
        <dbReference type="ARBA" id="ARBA00023054"/>
    </source>
</evidence>
<comment type="caution">
    <text evidence="11">The sequence shown here is derived from an EMBL/GenBank/DDBJ whole genome shotgun (WGS) entry which is preliminary data.</text>
</comment>
<dbReference type="GO" id="GO:0000266">
    <property type="term" value="P:mitochondrial fission"/>
    <property type="evidence" value="ECO:0007669"/>
    <property type="project" value="UniProtKB-UniRule"/>
</dbReference>
<dbReference type="AlphaFoldDB" id="A0AAN7N7K3"/>
<dbReference type="Pfam" id="PF05644">
    <property type="entry name" value="Miff"/>
    <property type="match status" value="2"/>
</dbReference>
<keyword evidence="8 9" id="KW-0576">Peroxisome</keyword>
<evidence type="ECO:0000259" key="10">
    <source>
        <dbReference type="Pfam" id="PF05644"/>
    </source>
</evidence>
<comment type="similarity">
    <text evidence="1 9">Belongs to the Tango11 family.</text>
</comment>
<evidence type="ECO:0000256" key="4">
    <source>
        <dbReference type="ARBA" id="ARBA00022989"/>
    </source>
</evidence>
<evidence type="ECO:0000256" key="8">
    <source>
        <dbReference type="ARBA" id="ARBA00023140"/>
    </source>
</evidence>
<evidence type="ECO:0000313" key="11">
    <source>
        <dbReference type="EMBL" id="KAK4810052.1"/>
    </source>
</evidence>
<organism evidence="11 12">
    <name type="scientific">Mycteria americana</name>
    <name type="common">Wood stork</name>
    <dbReference type="NCBI Taxonomy" id="33587"/>
    <lineage>
        <taxon>Eukaryota</taxon>
        <taxon>Metazoa</taxon>
        <taxon>Chordata</taxon>
        <taxon>Craniata</taxon>
        <taxon>Vertebrata</taxon>
        <taxon>Euteleostomi</taxon>
        <taxon>Archelosauria</taxon>
        <taxon>Archosauria</taxon>
        <taxon>Dinosauria</taxon>
        <taxon>Saurischia</taxon>
        <taxon>Theropoda</taxon>
        <taxon>Coelurosauria</taxon>
        <taxon>Aves</taxon>
        <taxon>Neognathae</taxon>
        <taxon>Neoaves</taxon>
        <taxon>Aequornithes</taxon>
        <taxon>Ciconiiformes</taxon>
        <taxon>Ciconiidae</taxon>
        <taxon>Mycteria</taxon>
    </lineage>
</organism>
<keyword evidence="6 9" id="KW-0496">Mitochondrion</keyword>
<keyword evidence="2" id="KW-0812">Transmembrane</keyword>
<dbReference type="InterPro" id="IPR039433">
    <property type="entry name" value="Mff-like_dom"/>
</dbReference>
<protein>
    <recommendedName>
        <fullName evidence="9">Mitochondrial fission factor</fullName>
    </recommendedName>
</protein>
<sequence>MWPFWGLDLNRVRCDLLFTEAINQRMQVPNRLKVVDSFSPVDEEPVTEDVPPSFRMHIPDRISLAEISDASLRPILVNQQRKVPSVVVHMSPDSSAQPTRLGELPFLHIASRSSSQKRKRSSLCANAVVFDANRAITAAGRGAKGLQVTVPSWPCTARARTMSGEHERRAIWGAWESASPVVCAALMLSGVGALRPDACPLPARSAQLPLLAETGRIYSMQNIFQTMYLLGQVLFNRVQDSLQDPVPSSSQEAGPAPESTLEEVGVAEMAAMRKQLTRISGRLRVLEEQCNAWRQKEALVYSVLISACLINTWLWLRR</sequence>
<dbReference type="EMBL" id="JAUNZN010000019">
    <property type="protein sequence ID" value="KAK4810052.1"/>
    <property type="molecule type" value="Genomic_DNA"/>
</dbReference>
<feature type="domain" description="Mff-like" evidence="10">
    <location>
        <begin position="8"/>
        <end position="64"/>
    </location>
</feature>
<dbReference type="PANTHER" id="PTHR16501:SF16">
    <property type="entry name" value="MITOCHONDRIAL FISSION FACTOR"/>
    <property type="match status" value="1"/>
</dbReference>
<keyword evidence="7" id="KW-0472">Membrane</keyword>
<dbReference type="GO" id="GO:0090314">
    <property type="term" value="P:positive regulation of protein targeting to membrane"/>
    <property type="evidence" value="ECO:0007669"/>
    <property type="project" value="UniProtKB-UniRule"/>
</dbReference>
<feature type="domain" description="Mff-like" evidence="10">
    <location>
        <begin position="255"/>
        <end position="318"/>
    </location>
</feature>
<evidence type="ECO:0000256" key="9">
    <source>
        <dbReference type="RuleBase" id="RU368040"/>
    </source>
</evidence>
<comment type="subcellular location">
    <subcellularLocation>
        <location evidence="9">Mitochondrion outer membrane</location>
        <topology evidence="9">Single-pass type IV membrane protein</topology>
    </subcellularLocation>
    <subcellularLocation>
        <location evidence="9">Peroxisome</location>
    </subcellularLocation>
</comment>
<dbReference type="GO" id="GO:0090141">
    <property type="term" value="P:positive regulation of mitochondrial fission"/>
    <property type="evidence" value="ECO:0007669"/>
    <property type="project" value="UniProtKB-UniRule"/>
</dbReference>
<name>A0AAN7N7K3_MYCAM</name>
<keyword evidence="4" id="KW-1133">Transmembrane helix</keyword>
<keyword evidence="3 9" id="KW-1000">Mitochondrion outer membrane</keyword>
<evidence type="ECO:0000313" key="12">
    <source>
        <dbReference type="Proteomes" id="UP001333110"/>
    </source>
</evidence>
<keyword evidence="5" id="KW-0175">Coiled coil</keyword>
<proteinExistence type="inferred from homology"/>
<evidence type="ECO:0000256" key="1">
    <source>
        <dbReference type="ARBA" id="ARBA00009806"/>
    </source>
</evidence>